<organism evidence="3 4">
    <name type="scientific">Anaerococcus martiniensis</name>
    <dbReference type="NCBI Taxonomy" id="3115615"/>
    <lineage>
        <taxon>Bacteria</taxon>
        <taxon>Bacillati</taxon>
        <taxon>Bacillota</taxon>
        <taxon>Tissierellia</taxon>
        <taxon>Tissierellales</taxon>
        <taxon>Peptoniphilaceae</taxon>
        <taxon>Anaerococcus</taxon>
    </lineage>
</organism>
<evidence type="ECO:0000313" key="4">
    <source>
        <dbReference type="Proteomes" id="UP001637996"/>
    </source>
</evidence>
<protein>
    <submittedName>
        <fullName evidence="3">Uncharacterized protein</fullName>
    </submittedName>
</protein>
<feature type="coiled-coil region" evidence="1">
    <location>
        <begin position="259"/>
        <end position="311"/>
    </location>
</feature>
<gene>
    <name evidence="3" type="ORF">ACCQ41_05565</name>
</gene>
<comment type="caution">
    <text evidence="3">The sequence shown here is derived from an EMBL/GenBank/DDBJ whole genome shotgun (WGS) entry which is preliminary data.</text>
</comment>
<dbReference type="Gene3D" id="1.20.1270.90">
    <property type="entry name" value="AF1782-like"/>
    <property type="match status" value="1"/>
</dbReference>
<evidence type="ECO:0000313" key="3">
    <source>
        <dbReference type="EMBL" id="MFO3665709.1"/>
    </source>
</evidence>
<feature type="signal peptide" evidence="2">
    <location>
        <begin position="1"/>
        <end position="28"/>
    </location>
</feature>
<proteinExistence type="predicted"/>
<evidence type="ECO:0000256" key="2">
    <source>
        <dbReference type="SAM" id="SignalP"/>
    </source>
</evidence>
<name>A0ABW9M916_9FIRM</name>
<dbReference type="Gene3D" id="1.20.5.420">
    <property type="entry name" value="Immunoglobulin FC, subunit C"/>
    <property type="match status" value="1"/>
</dbReference>
<reference evidence="3 4" key="1">
    <citation type="journal article" date="2025" name="Anaerobe">
        <title>Description of Anaerococcus kampingiae sp. nov., Anaerococcus groningensis sp. nov., Anaerococcus martiniensis sp. nov., and Anaerococcus cruorum sp. nov., isolated from human clinical specimens.</title>
        <authorList>
            <person name="Boiten K.E."/>
            <person name="Meijer J."/>
            <person name="van Wezel E.M."/>
            <person name="Veloo A.C.M."/>
        </authorList>
    </citation>
    <scope>NUCLEOTIDE SEQUENCE [LARGE SCALE GENOMIC DNA]</scope>
    <source>
        <strain evidence="3 4">ENR0831</strain>
    </source>
</reference>
<dbReference type="RefSeq" id="WP_410031393.1">
    <property type="nucleotide sequence ID" value="NZ_JBGMEI010000006.1"/>
</dbReference>
<keyword evidence="4" id="KW-1185">Reference proteome</keyword>
<keyword evidence="2" id="KW-0732">Signal</keyword>
<dbReference type="Proteomes" id="UP001637996">
    <property type="component" value="Unassembled WGS sequence"/>
</dbReference>
<evidence type="ECO:0000256" key="1">
    <source>
        <dbReference type="SAM" id="Coils"/>
    </source>
</evidence>
<feature type="chain" id="PRO_5047150121" evidence="2">
    <location>
        <begin position="29"/>
        <end position="349"/>
    </location>
</feature>
<dbReference type="EMBL" id="JBGMEI010000006">
    <property type="protein sequence ID" value="MFO3665709.1"/>
    <property type="molecule type" value="Genomic_DNA"/>
</dbReference>
<accession>A0ABW9M916</accession>
<sequence length="349" mass="39344">MTNKILKASAALAIGTLLLVPSTKEVYAASTDTAVSTELSTAEKEFKEALDKVNTKIVEYESYLLGYEFLNSDEKFQMQYTYALNGLQDTYEELKNTKTDNASFYRLYIKKLNSGVQIVENAKENLNGREVDKTEIIKLTTEQSQFRASDAYKNAPKELKDKYDSAVDYAWKTLGENGLNLTNLQNELAISALEKAKKEIITNDQRTKALASLREEIAKINAINNDKNLYTERSYNNYNNAAILAKSTIENPNSTLDEIKSAKDLVETARNNLVKKQTASDISREEQIKKLKEAIRKNNETRRAAELVKELSPNIAAKNIDYLNKLINNSKNIVSRSTKVLNQLKGIRG</sequence>
<keyword evidence="1" id="KW-0175">Coiled coil</keyword>
<dbReference type="Pfam" id="PF07554">
    <property type="entry name" value="FIVAR"/>
    <property type="match status" value="2"/>
</dbReference>